<evidence type="ECO:0000313" key="2">
    <source>
        <dbReference type="EMBL" id="TZF91595.1"/>
    </source>
</evidence>
<proteinExistence type="predicted"/>
<protein>
    <submittedName>
        <fullName evidence="2">DUF3108 domain-containing protein</fullName>
    </submittedName>
</protein>
<keyword evidence="1" id="KW-0732">Signal</keyword>
<reference evidence="2 3" key="1">
    <citation type="submission" date="2019-08" db="EMBL/GenBank/DDBJ databases">
        <title>Draft genome sequence of Lysobacter sp. UKS-15.</title>
        <authorList>
            <person name="Im W.-T."/>
        </authorList>
    </citation>
    <scope>NUCLEOTIDE SEQUENCE [LARGE SCALE GENOMIC DNA]</scope>
    <source>
        <strain evidence="2 3">UKS-15</strain>
    </source>
</reference>
<feature type="chain" id="PRO_5022683106" evidence="1">
    <location>
        <begin position="23"/>
        <end position="237"/>
    </location>
</feature>
<dbReference type="InterPro" id="IPR021457">
    <property type="entry name" value="DUF3108"/>
</dbReference>
<evidence type="ECO:0000313" key="3">
    <source>
        <dbReference type="Proteomes" id="UP000323164"/>
    </source>
</evidence>
<dbReference type="Pfam" id="PF11306">
    <property type="entry name" value="DUF3108"/>
    <property type="match status" value="1"/>
</dbReference>
<evidence type="ECO:0000256" key="1">
    <source>
        <dbReference type="SAM" id="SignalP"/>
    </source>
</evidence>
<sequence length="237" mass="26007">MKVFTALCCALALLLTATAARAVEPFRASYDVYRGGRALGVATLSVVPDGGRWRVDLVMDGKGLIGLAGLNAQQSTVFDEVNGAYRPISQSTLRKLLFTRRQTTGVYDWNARKATWTGDVKKTRRAPVDLQPGDMSGLLINLAVIRDAQPGASLHYRYVDSGRARTQQYLVAAAPEDMSVGELHYSALRVDRVQAGSEQTSIWVAEGVPTPIRILQRENGEDTYDLRLTEYKGSLTK</sequence>
<name>A0A5D8Z9I7_9GAMM</name>
<dbReference type="OrthoDB" id="6007799at2"/>
<keyword evidence="3" id="KW-1185">Reference proteome</keyword>
<organism evidence="2 3">
    <name type="scientific">Cognatilysobacter lacus</name>
    <dbReference type="NCBI Taxonomy" id="1643323"/>
    <lineage>
        <taxon>Bacteria</taxon>
        <taxon>Pseudomonadati</taxon>
        <taxon>Pseudomonadota</taxon>
        <taxon>Gammaproteobacteria</taxon>
        <taxon>Lysobacterales</taxon>
        <taxon>Lysobacteraceae</taxon>
        <taxon>Cognatilysobacter</taxon>
    </lineage>
</organism>
<dbReference type="EMBL" id="VTRV01000006">
    <property type="protein sequence ID" value="TZF91595.1"/>
    <property type="molecule type" value="Genomic_DNA"/>
</dbReference>
<gene>
    <name evidence="2" type="ORF">FW784_01170</name>
</gene>
<dbReference type="AlphaFoldDB" id="A0A5D8Z9I7"/>
<dbReference type="Proteomes" id="UP000323164">
    <property type="component" value="Unassembled WGS sequence"/>
</dbReference>
<accession>A0A5D8Z9I7</accession>
<feature type="signal peptide" evidence="1">
    <location>
        <begin position="1"/>
        <end position="22"/>
    </location>
</feature>
<comment type="caution">
    <text evidence="2">The sequence shown here is derived from an EMBL/GenBank/DDBJ whole genome shotgun (WGS) entry which is preliminary data.</text>
</comment>